<dbReference type="AlphaFoldDB" id="A0AAV5U3R7"/>
<evidence type="ECO:0000256" key="7">
    <source>
        <dbReference type="SAM" id="MobiDB-lite"/>
    </source>
</evidence>
<dbReference type="Gene3D" id="1.20.5.170">
    <property type="match status" value="2"/>
</dbReference>
<organism evidence="9 10">
    <name type="scientific">Pristionchus entomophagus</name>
    <dbReference type="NCBI Taxonomy" id="358040"/>
    <lineage>
        <taxon>Eukaryota</taxon>
        <taxon>Metazoa</taxon>
        <taxon>Ecdysozoa</taxon>
        <taxon>Nematoda</taxon>
        <taxon>Chromadorea</taxon>
        <taxon>Rhabditida</taxon>
        <taxon>Rhabditina</taxon>
        <taxon>Diplogasteromorpha</taxon>
        <taxon>Diplogasteroidea</taxon>
        <taxon>Neodiplogasteridae</taxon>
        <taxon>Pristionchus</taxon>
    </lineage>
</organism>
<keyword evidence="4" id="KW-0238">DNA-binding</keyword>
<dbReference type="PROSITE" id="PS00036">
    <property type="entry name" value="BZIP_BASIC"/>
    <property type="match status" value="1"/>
</dbReference>
<dbReference type="PROSITE" id="PS50217">
    <property type="entry name" value="BZIP"/>
    <property type="match status" value="1"/>
</dbReference>
<feature type="compositionally biased region" description="Basic and acidic residues" evidence="7">
    <location>
        <begin position="79"/>
        <end position="97"/>
    </location>
</feature>
<dbReference type="InterPro" id="IPR004827">
    <property type="entry name" value="bZIP"/>
</dbReference>
<comment type="subcellular location">
    <subcellularLocation>
        <location evidence="1">Nucleus</location>
    </subcellularLocation>
</comment>
<feature type="region of interest" description="Disordered" evidence="7">
    <location>
        <begin position="46"/>
        <end position="97"/>
    </location>
</feature>
<keyword evidence="5" id="KW-0804">Transcription</keyword>
<dbReference type="PANTHER" id="PTHR13044:SF14">
    <property type="entry name" value="CRYPTOCEPHAL, ISOFORM A"/>
    <property type="match status" value="1"/>
</dbReference>
<dbReference type="GO" id="GO:0001228">
    <property type="term" value="F:DNA-binding transcription activator activity, RNA polymerase II-specific"/>
    <property type="evidence" value="ECO:0007669"/>
    <property type="project" value="TreeGrafter"/>
</dbReference>
<dbReference type="GO" id="GO:0000977">
    <property type="term" value="F:RNA polymerase II transcription regulatory region sequence-specific DNA binding"/>
    <property type="evidence" value="ECO:0007669"/>
    <property type="project" value="TreeGrafter"/>
</dbReference>
<dbReference type="Pfam" id="PF00170">
    <property type="entry name" value="bZIP_1"/>
    <property type="match status" value="1"/>
</dbReference>
<evidence type="ECO:0000313" key="9">
    <source>
        <dbReference type="EMBL" id="GMT01043.1"/>
    </source>
</evidence>
<evidence type="ECO:0000256" key="4">
    <source>
        <dbReference type="ARBA" id="ARBA00023125"/>
    </source>
</evidence>
<evidence type="ECO:0000256" key="6">
    <source>
        <dbReference type="ARBA" id="ARBA00023242"/>
    </source>
</evidence>
<dbReference type="SUPFAM" id="SSF57959">
    <property type="entry name" value="Leucine zipper domain"/>
    <property type="match status" value="2"/>
</dbReference>
<sequence>MGGSQIDQNEMLNNILGNNQPTRGMSSLITSTTPLDLATLLQGHTQKESGEVSISANHTVHQPNGVKKRGPSIQGADEPDSKRKASNREAANRYRERKRQEMEVMRIDEEALITRNDELRLVEVQLMEEIRQMRETMTNTFGFAPPYVHEPSIFDISSCLSLSLHEKTQKRVPFPKGLSPAEQNRESVRRDREKKKARFEALKAEETILAMSRDMLGQQVMGLEAEIRELKQRMITAGLIVLHTSQMYES</sequence>
<accession>A0AAV5U3R7</accession>
<feature type="domain" description="BZIP" evidence="8">
    <location>
        <begin position="77"/>
        <end position="140"/>
    </location>
</feature>
<evidence type="ECO:0000256" key="5">
    <source>
        <dbReference type="ARBA" id="ARBA00023163"/>
    </source>
</evidence>
<dbReference type="GO" id="GO:0005634">
    <property type="term" value="C:nucleus"/>
    <property type="evidence" value="ECO:0007669"/>
    <property type="project" value="UniProtKB-SubCell"/>
</dbReference>
<dbReference type="EMBL" id="BTSX01000005">
    <property type="protein sequence ID" value="GMT01043.1"/>
    <property type="molecule type" value="Genomic_DNA"/>
</dbReference>
<dbReference type="InterPro" id="IPR046347">
    <property type="entry name" value="bZIP_sf"/>
</dbReference>
<gene>
    <name evidence="9" type="ORF">PENTCL1PPCAC_23217</name>
</gene>
<comment type="similarity">
    <text evidence="2">Belongs to the bZIP family.</text>
</comment>
<keyword evidence="10" id="KW-1185">Reference proteome</keyword>
<dbReference type="PANTHER" id="PTHR13044">
    <property type="entry name" value="ACTIVATING TRANSCRIPTION FACTOR ATF 4/5"/>
    <property type="match status" value="1"/>
</dbReference>
<keyword evidence="3" id="KW-0805">Transcription regulation</keyword>
<evidence type="ECO:0000259" key="8">
    <source>
        <dbReference type="PROSITE" id="PS50217"/>
    </source>
</evidence>
<protein>
    <recommendedName>
        <fullName evidence="8">BZIP domain-containing protein</fullName>
    </recommendedName>
</protein>
<evidence type="ECO:0000313" key="10">
    <source>
        <dbReference type="Proteomes" id="UP001432027"/>
    </source>
</evidence>
<evidence type="ECO:0000256" key="3">
    <source>
        <dbReference type="ARBA" id="ARBA00023015"/>
    </source>
</evidence>
<keyword evidence="6" id="KW-0539">Nucleus</keyword>
<name>A0AAV5U3R7_9BILA</name>
<evidence type="ECO:0000256" key="1">
    <source>
        <dbReference type="ARBA" id="ARBA00004123"/>
    </source>
</evidence>
<dbReference type="Proteomes" id="UP001432027">
    <property type="component" value="Unassembled WGS sequence"/>
</dbReference>
<feature type="region of interest" description="Disordered" evidence="7">
    <location>
        <begin position="173"/>
        <end position="193"/>
    </location>
</feature>
<comment type="caution">
    <text evidence="9">The sequence shown here is derived from an EMBL/GenBank/DDBJ whole genome shotgun (WGS) entry which is preliminary data.</text>
</comment>
<dbReference type="SMART" id="SM00338">
    <property type="entry name" value="BRLZ"/>
    <property type="match status" value="2"/>
</dbReference>
<reference evidence="9" key="1">
    <citation type="submission" date="2023-10" db="EMBL/GenBank/DDBJ databases">
        <title>Genome assembly of Pristionchus species.</title>
        <authorList>
            <person name="Yoshida K."/>
            <person name="Sommer R.J."/>
        </authorList>
    </citation>
    <scope>NUCLEOTIDE SEQUENCE</scope>
    <source>
        <strain evidence="9">RS0144</strain>
    </source>
</reference>
<proteinExistence type="inferred from homology"/>
<evidence type="ECO:0000256" key="2">
    <source>
        <dbReference type="ARBA" id="ARBA00007163"/>
    </source>
</evidence>
<feature type="compositionally biased region" description="Polar residues" evidence="7">
    <location>
        <begin position="52"/>
        <end position="62"/>
    </location>
</feature>